<dbReference type="EMBL" id="WIRE01000001">
    <property type="protein sequence ID" value="MQX52979.1"/>
    <property type="molecule type" value="Genomic_DNA"/>
</dbReference>
<keyword evidence="1" id="KW-0812">Transmembrane</keyword>
<evidence type="ECO:0000313" key="3">
    <source>
        <dbReference type="EMBL" id="MQX52979.1"/>
    </source>
</evidence>
<gene>
    <name evidence="3" type="ORF">GFN93_06930</name>
</gene>
<dbReference type="AlphaFoldDB" id="A0A6N7LRF0"/>
<evidence type="ECO:0000313" key="4">
    <source>
        <dbReference type="Proteomes" id="UP000469421"/>
    </source>
</evidence>
<accession>A0A6N7LRF0</accession>
<dbReference type="InterPro" id="IPR028087">
    <property type="entry name" value="Tad_N"/>
</dbReference>
<dbReference type="Pfam" id="PF13400">
    <property type="entry name" value="Tad"/>
    <property type="match status" value="1"/>
</dbReference>
<name>A0A6N7LRF0_9GAMM</name>
<proteinExistence type="predicted"/>
<protein>
    <recommendedName>
        <fullName evidence="2">Putative Flp pilus-assembly TadG-like N-terminal domain-containing protein</fullName>
    </recommendedName>
</protein>
<keyword evidence="4" id="KW-1185">Reference proteome</keyword>
<sequence length="455" mass="48939">MMKRRQEGAYLVMMTVLIIILIAIAALAIDVGRLLVMRTEMQNAVDAAALAAAAELDVDDNAQSRAKAAARGLLEHDARFARASELLGDVGLPDSAFEFFCVIGSESDVDPNVTGFTDFCSGSEVEPGKYAATGDADTHYVRLTLDPALVGDGDRFTADLIFLPALRALGINVADTASAVASALAGRNFFTCNYPPMAMCDPWESEGSHFRDEMEVGAHIEMRNQGGNNEQWSPGNFGFLEPPNAGPGATDVAEFIANEGNVGCNPATFTTKTGSMTNKTQGGWNTRFGIYDGPNPFQSYDADYPPAPNVVAYPLDNGTNSVDSRIGDGLWDVEGYWSVQHGPAPIPNAWNNANPPTRYEVYEYEIANGLPTDGAPDDPAGGADRRVMNMAVLSCEALGLTGGKKEGVIFPADGFARMFLVKPAEGPPNLTFYGEFLGWEQENDDDYHIQIQLYE</sequence>
<evidence type="ECO:0000259" key="2">
    <source>
        <dbReference type="Pfam" id="PF13400"/>
    </source>
</evidence>
<feature type="domain" description="Putative Flp pilus-assembly TadG-like N-terminal" evidence="2">
    <location>
        <begin position="8"/>
        <end position="54"/>
    </location>
</feature>
<dbReference type="Proteomes" id="UP000469421">
    <property type="component" value="Unassembled WGS sequence"/>
</dbReference>
<keyword evidence="1" id="KW-0472">Membrane</keyword>
<evidence type="ECO:0000256" key="1">
    <source>
        <dbReference type="SAM" id="Phobius"/>
    </source>
</evidence>
<organism evidence="3 4">
    <name type="scientific">Alcanivorax sediminis</name>
    <dbReference type="NCBI Taxonomy" id="2663008"/>
    <lineage>
        <taxon>Bacteria</taxon>
        <taxon>Pseudomonadati</taxon>
        <taxon>Pseudomonadota</taxon>
        <taxon>Gammaproteobacteria</taxon>
        <taxon>Oceanospirillales</taxon>
        <taxon>Alcanivoracaceae</taxon>
        <taxon>Alcanivorax</taxon>
    </lineage>
</organism>
<feature type="transmembrane region" description="Helical" evidence="1">
    <location>
        <begin position="9"/>
        <end position="29"/>
    </location>
</feature>
<reference evidence="3 4" key="1">
    <citation type="submission" date="2019-10" db="EMBL/GenBank/DDBJ databases">
        <title>Alcanivorax sp.PA15-N-34 draft genome sequence.</title>
        <authorList>
            <person name="Liao X."/>
            <person name="Shao Z."/>
        </authorList>
    </citation>
    <scope>NUCLEOTIDE SEQUENCE [LARGE SCALE GENOMIC DNA]</scope>
    <source>
        <strain evidence="3 4">PA15-N-34</strain>
    </source>
</reference>
<keyword evidence="1" id="KW-1133">Transmembrane helix</keyword>
<comment type="caution">
    <text evidence="3">The sequence shown here is derived from an EMBL/GenBank/DDBJ whole genome shotgun (WGS) entry which is preliminary data.</text>
</comment>